<organism evidence="5">
    <name type="scientific">Grosmannia clavigera (strain kw1407 / UAMH 11150)</name>
    <name type="common">Blue stain fungus</name>
    <name type="synonym">Graphiocladiella clavigera</name>
    <dbReference type="NCBI Taxonomy" id="655863"/>
    <lineage>
        <taxon>Eukaryota</taxon>
        <taxon>Fungi</taxon>
        <taxon>Dikarya</taxon>
        <taxon>Ascomycota</taxon>
        <taxon>Pezizomycotina</taxon>
        <taxon>Sordariomycetes</taxon>
        <taxon>Sordariomycetidae</taxon>
        <taxon>Ophiostomatales</taxon>
        <taxon>Ophiostomataceae</taxon>
        <taxon>Leptographium</taxon>
    </lineage>
</organism>
<dbReference type="Proteomes" id="UP000007796">
    <property type="component" value="Unassembled WGS sequence"/>
</dbReference>
<comment type="subcellular location">
    <subcellularLocation>
        <location evidence="1">Nucleus</location>
    </subcellularLocation>
</comment>
<dbReference type="RefSeq" id="XP_014174424.1">
    <property type="nucleotide sequence ID" value="XM_014318949.1"/>
</dbReference>
<dbReference type="GO" id="GO:0005634">
    <property type="term" value="C:nucleus"/>
    <property type="evidence" value="ECO:0007669"/>
    <property type="project" value="UniProtKB-SubCell"/>
</dbReference>
<dbReference type="AlphaFoldDB" id="F0XBJ4"/>
<evidence type="ECO:0000256" key="1">
    <source>
        <dbReference type="ARBA" id="ARBA00004123"/>
    </source>
</evidence>
<dbReference type="GeneID" id="25978501"/>
<dbReference type="InterPro" id="IPR001138">
    <property type="entry name" value="Zn2Cys6_DnaBD"/>
</dbReference>
<dbReference type="eggNOG" id="ENOG502S128">
    <property type="taxonomic scope" value="Eukaryota"/>
</dbReference>
<feature type="domain" description="Xylanolytic transcriptional activator regulatory" evidence="3">
    <location>
        <begin position="163"/>
        <end position="303"/>
    </location>
</feature>
<dbReference type="InterPro" id="IPR050613">
    <property type="entry name" value="Sec_Metabolite_Reg"/>
</dbReference>
<evidence type="ECO:0000313" key="5">
    <source>
        <dbReference type="Proteomes" id="UP000007796"/>
    </source>
</evidence>
<dbReference type="PANTHER" id="PTHR31001:SF76">
    <property type="entry name" value="ZN(2)-C6 FUNGAL-TYPE DOMAIN-CONTAINING PROTEIN"/>
    <property type="match status" value="1"/>
</dbReference>
<dbReference type="STRING" id="655863.F0XBJ4"/>
<reference evidence="4 5" key="1">
    <citation type="journal article" date="2011" name="Proc. Natl. Acad. Sci. U.S.A.">
        <title>Genome and transcriptome analyses of the mountain pine beetle-fungal symbiont Grosmannia clavigera, a lodgepole pine pathogen.</title>
        <authorList>
            <person name="DiGuistini S."/>
            <person name="Wang Y."/>
            <person name="Liao N.Y."/>
            <person name="Taylor G."/>
            <person name="Tanguay P."/>
            <person name="Feau N."/>
            <person name="Henrissat B."/>
            <person name="Chan S.K."/>
            <person name="Hesse-Orce U."/>
            <person name="Alamouti S.M."/>
            <person name="Tsui C.K.M."/>
            <person name="Docking R.T."/>
            <person name="Levasseur A."/>
            <person name="Haridas S."/>
            <person name="Robertson G."/>
            <person name="Birol I."/>
            <person name="Holt R.A."/>
            <person name="Marra M.A."/>
            <person name="Hamelin R.C."/>
            <person name="Hirst M."/>
            <person name="Jones S.J.M."/>
            <person name="Bohlmann J."/>
            <person name="Breuil C."/>
        </authorList>
    </citation>
    <scope>NUCLEOTIDE SEQUENCE [LARGE SCALE GENOMIC DNA]</scope>
    <source>
        <strain evidence="5">kw1407 / UAMH 11150</strain>
    </source>
</reference>
<accession>F0XBJ4</accession>
<name>F0XBJ4_GROCL</name>
<dbReference type="HOGENOM" id="CLU_013987_2_0_1"/>
<dbReference type="GO" id="GO:0006351">
    <property type="term" value="P:DNA-templated transcription"/>
    <property type="evidence" value="ECO:0007669"/>
    <property type="project" value="InterPro"/>
</dbReference>
<dbReference type="OrthoDB" id="1747771at2759"/>
<dbReference type="GO" id="GO:0008270">
    <property type="term" value="F:zinc ion binding"/>
    <property type="evidence" value="ECO:0007669"/>
    <property type="project" value="InterPro"/>
</dbReference>
<dbReference type="InterPro" id="IPR007219">
    <property type="entry name" value="XnlR_reg_dom"/>
</dbReference>
<protein>
    <submittedName>
        <fullName evidence="4">C6 zinc finger domain containing protein</fullName>
    </submittedName>
</protein>
<dbReference type="InParanoid" id="F0XBJ4"/>
<keyword evidence="2" id="KW-0539">Nucleus</keyword>
<dbReference type="CDD" id="cd00067">
    <property type="entry name" value="GAL4"/>
    <property type="match status" value="1"/>
</dbReference>
<gene>
    <name evidence="4" type="ORF">CMQ_5204</name>
</gene>
<dbReference type="GO" id="GO:0003677">
    <property type="term" value="F:DNA binding"/>
    <property type="evidence" value="ECO:0007669"/>
    <property type="project" value="InterPro"/>
</dbReference>
<dbReference type="CDD" id="cd12148">
    <property type="entry name" value="fungal_TF_MHR"/>
    <property type="match status" value="1"/>
</dbReference>
<evidence type="ECO:0000313" key="4">
    <source>
        <dbReference type="EMBL" id="EFX04942.1"/>
    </source>
</evidence>
<dbReference type="PANTHER" id="PTHR31001">
    <property type="entry name" value="UNCHARACTERIZED TRANSCRIPTIONAL REGULATORY PROTEIN"/>
    <property type="match status" value="1"/>
</dbReference>
<keyword evidence="5" id="KW-1185">Reference proteome</keyword>
<proteinExistence type="predicted"/>
<dbReference type="GO" id="GO:0000981">
    <property type="term" value="F:DNA-binding transcription factor activity, RNA polymerase II-specific"/>
    <property type="evidence" value="ECO:0007669"/>
    <property type="project" value="InterPro"/>
</dbReference>
<dbReference type="Pfam" id="PF04082">
    <property type="entry name" value="Fungal_trans"/>
    <property type="match status" value="1"/>
</dbReference>
<dbReference type="EMBL" id="GL629756">
    <property type="protein sequence ID" value="EFX04942.1"/>
    <property type="molecule type" value="Genomic_DNA"/>
</dbReference>
<evidence type="ECO:0000256" key="2">
    <source>
        <dbReference type="ARBA" id="ARBA00023242"/>
    </source>
</evidence>
<evidence type="ECO:0000259" key="3">
    <source>
        <dbReference type="Pfam" id="PF04082"/>
    </source>
</evidence>
<sequence>MANPISVEFGRKVRCDKAVPCSTCIRRGEAELCVRETVIVRGNVTVAQDSDQQPTYEQLLVEIALLRQQQVPPQPQPHILPVPSQQLDYNAVHLTVERSRALDETLFQSAAPHLPTSNRIGWDSIILPSTQCSIGLVEYDKIWNSWVHYAIEYPQFEHEHNRFLLALQSGTPLHEYDASWLAIYFSVITAALLTMDDEEANQLGLLALNYDYTTLLRNWYDASLFCLHQADFMRRLDMRTVQAVAILGICFVNFGDKHLYESIWACAFSIAQRLGLDQPGVSAADGMSQEARRRLWWTLVICDWLQVPYRIPIVRDGDFDVDLPSVEGNPRPIGSDGRSIHPVHYHTFMARCSRVWHRFQAALRTTAGAATLDDTVRRADCELAEIIDTLPHYLQPDRQYEADELEATYPWIVWQRFDITLVLLHLRLRANQVLRDTWSAKTTTRTTPMHHPYSWARSLCIATARELIWICHHWHQPVTKRRQWALSFYVFNAARHLVEECLEWSTTDMEKLAWRSDVAVGMAYLEAIQSHNVIAQEGVQILKGLLQ</sequence>